<dbReference type="GO" id="GO:0008270">
    <property type="term" value="F:zinc ion binding"/>
    <property type="evidence" value="ECO:0007669"/>
    <property type="project" value="UniProtKB-KW"/>
</dbReference>
<feature type="transmembrane region" description="Helical" evidence="2">
    <location>
        <begin position="65"/>
        <end position="83"/>
    </location>
</feature>
<dbReference type="ExpressionAtlas" id="Q9LPR2">
    <property type="expression patterns" value="baseline and differential"/>
</dbReference>
<dbReference type="SMART" id="SM00184">
    <property type="entry name" value="RING"/>
    <property type="match status" value="1"/>
</dbReference>
<proteinExistence type="predicted"/>
<dbReference type="SUPFAM" id="SSF57850">
    <property type="entry name" value="RING/U-box"/>
    <property type="match status" value="1"/>
</dbReference>
<sequence length="498" mass="56998">MVFFPLWAFHAVVARGRFSLPAPVAPRNRHWAPCHAVVATPLLVAFELLLCIYLESSYARWPPAVSLKIAFLPLLAFELTILVDNLRMCRALMPGDDDSITDDAIWEALPVSPLLLHKIFEGLSLRLGKINLLNMNENLSLIFQLHNSGLRREKTLTNHFWVAISMVFTLAATFFTLLKLSVFEKYLPFLWLLVKNMKVIYMKCSACRIAECFAFLVCTKWSNPVIHRSSRARETGSSSTSIRYLDWNSGLVVAPEEDRHQDRWCGLQDIGGHMLKIPVILFQVVLCMYLEGTPERAKDISIPVLFSPLFLLQGLGVLFAASKLLEKIVLLLRGEAGPGLYFRFSSSAHDCLGFLHHGSRLLGWWSIDEGSREEQARLYFDQESGLVWRLQAALGEQTEITKFSQQEYERLQNVYSFISHDVFVTFLFRFYFFPLLNPVSMCLLLQEKVLCRVCFEKDISLVLLPCRHRVLCRTCADKCTTCPICRIDIEKRLSVYDV</sequence>
<evidence type="ECO:0000256" key="1">
    <source>
        <dbReference type="PROSITE-ProRule" id="PRU00175"/>
    </source>
</evidence>
<reference evidence="4" key="3">
    <citation type="submission" date="2000-06" db="EMBL/GenBank/DDBJ databases">
        <authorList>
            <person name="Cheuk R."/>
            <person name="Shinn P."/>
            <person name="Brooks S."/>
            <person name="Buehler E."/>
            <person name="Chao Q."/>
            <person name="Johnson-Hopson C."/>
            <person name="Khan S."/>
            <person name="Kim C."/>
            <person name="Altafi H."/>
            <person name="Bei B."/>
            <person name="Chin C."/>
            <person name="Chiou J."/>
            <person name="Choi E."/>
            <person name="Conn L."/>
            <person name="Conway A."/>
            <person name="Gonzalez A."/>
            <person name="Hansen N."/>
            <person name="Howing B."/>
            <person name="Koo T."/>
            <person name="Lam B."/>
            <person name="Lee J."/>
            <person name="Lenz C."/>
            <person name="Li J."/>
            <person name="Liu A."/>
            <person name="Liu J."/>
            <person name="Liu S."/>
            <person name="Mukharsky N."/>
            <person name="Nguyen M."/>
            <person name="Palm C."/>
            <person name="Pham P."/>
            <person name="Sakano H."/>
            <person name="Schwartz J."/>
            <person name="Southwick A."/>
            <person name="Thaveri A."/>
            <person name="Toriumi M."/>
            <person name="Vaysberg M."/>
            <person name="Yu G."/>
            <person name="Davis R."/>
            <person name="Federspiel N."/>
            <person name="Theologis A."/>
            <person name="Ecker J."/>
        </authorList>
    </citation>
    <scope>NUCLEOTIDE SEQUENCE</scope>
</reference>
<dbReference type="Pfam" id="PF13920">
    <property type="entry name" value="zf-C3HC4_3"/>
    <property type="match status" value="1"/>
</dbReference>
<keyword evidence="2" id="KW-0472">Membrane</keyword>
<evidence type="ECO:0000256" key="2">
    <source>
        <dbReference type="SAM" id="Phobius"/>
    </source>
</evidence>
<dbReference type="PANTHER" id="PTHR46859:SF3">
    <property type="entry name" value="RING-TYPE DOMAIN-CONTAINING PROTEIN"/>
    <property type="match status" value="1"/>
</dbReference>
<organism evidence="4">
    <name type="scientific">Arabidopsis thaliana</name>
    <name type="common">Mouse-ear cress</name>
    <dbReference type="NCBI Taxonomy" id="3702"/>
    <lineage>
        <taxon>Eukaryota</taxon>
        <taxon>Viridiplantae</taxon>
        <taxon>Streptophyta</taxon>
        <taxon>Embryophyta</taxon>
        <taxon>Tracheophyta</taxon>
        <taxon>Spermatophyta</taxon>
        <taxon>Magnoliopsida</taxon>
        <taxon>eudicotyledons</taxon>
        <taxon>Gunneridae</taxon>
        <taxon>Pentapetalae</taxon>
        <taxon>rosids</taxon>
        <taxon>malvids</taxon>
        <taxon>Brassicales</taxon>
        <taxon>Brassicaceae</taxon>
        <taxon>Camelineae</taxon>
        <taxon>Arabidopsis</taxon>
    </lineage>
</organism>
<keyword evidence="1" id="KW-0479">Metal-binding</keyword>
<reference evidence="4" key="2">
    <citation type="submission" date="2000-01" db="EMBL/GenBank/DDBJ databases">
        <title>Genomic sequence for Arabidopsis thaliana BAC F15H18 from chromosome I.</title>
        <authorList>
            <person name="Shinn P."/>
            <person name="Brooks S."/>
            <person name="Buehler E."/>
            <person name="Chao Q."/>
            <person name="Johnson-Hopson C."/>
            <person name="Khan S."/>
            <person name="Kim C."/>
            <person name="Altafi H."/>
            <person name="Bei Q."/>
            <person name="Chin C."/>
            <person name="Chiou J."/>
            <person name="Choi E."/>
            <person name="Conn L."/>
            <person name="Conway A."/>
            <person name="Gonzales A."/>
            <person name="Hansen N."/>
            <person name="Howing B."/>
            <person name="Koo T."/>
            <person name="Lam B."/>
            <person name="Lee J."/>
            <person name="Lenz C."/>
            <person name="Li J."/>
            <person name="Liu A."/>
            <person name="Liu K."/>
            <person name="Liu S."/>
            <person name="Mukharsky N."/>
            <person name="Nguyen M."/>
            <person name="Palm C."/>
            <person name="Pham P."/>
            <person name="Sakano H."/>
            <person name="Schwartz J."/>
            <person name="Southwick A."/>
            <person name="Thaveri A."/>
            <person name="Toriumi M."/>
            <person name="Vaysberg M."/>
            <person name="Yu G."/>
            <person name="Federspiel N.A."/>
            <person name="Theologis A."/>
            <person name="Ecker J.R."/>
        </authorList>
    </citation>
    <scope>NUCLEOTIDE SEQUENCE</scope>
</reference>
<protein>
    <submittedName>
        <fullName evidence="4">F15H18.5</fullName>
    </submittedName>
</protein>
<dbReference type="InterPro" id="IPR019396">
    <property type="entry name" value="TM_Fragile-X-F-assoc"/>
</dbReference>
<feature type="transmembrane region" description="Helical" evidence="2">
    <location>
        <begin position="160"/>
        <end position="178"/>
    </location>
</feature>
<dbReference type="PANTHER" id="PTHR46859">
    <property type="entry name" value="TRANSMEMBRANE FRAGILE-X-F-ASSOCIATED PROTEIN"/>
    <property type="match status" value="1"/>
</dbReference>
<dbReference type="AlphaFoldDB" id="Q9LPR2"/>
<dbReference type="InterPro" id="IPR013083">
    <property type="entry name" value="Znf_RING/FYVE/PHD"/>
</dbReference>
<feature type="domain" description="RING-type" evidence="3">
    <location>
        <begin position="451"/>
        <end position="486"/>
    </location>
</feature>
<keyword evidence="2" id="KW-0812">Transmembrane</keyword>
<keyword evidence="2" id="KW-1133">Transmembrane helix</keyword>
<dbReference type="PROSITE" id="PS50089">
    <property type="entry name" value="ZF_RING_2"/>
    <property type="match status" value="1"/>
</dbReference>
<reference key="1">
    <citation type="journal article" date="2000" name="Nature">
        <title>Sequence and analysis of chromosome 1 of the plant Arabidopsis thaliana.</title>
        <authorList>
            <person name="Theologis A."/>
            <person name="Ecker J.R."/>
            <person name="Palm C.J."/>
            <person name="Federspiel N.A."/>
            <person name="Kaul S."/>
            <person name="White O."/>
            <person name="Alonso J."/>
            <person name="Altafi H."/>
            <person name="Araujo R."/>
            <person name="Bowman C.L."/>
            <person name="Brooks S.Y."/>
            <person name="Buehler E."/>
            <person name="Chan A."/>
            <person name="Chao Q."/>
            <person name="Chen H."/>
            <person name="Cheuk R.F."/>
            <person name="Chin C.W."/>
            <person name="Chung M.K."/>
            <person name="Conn L."/>
            <person name="Conway A.B."/>
            <person name="Conway A.R."/>
            <person name="Creasy T.H."/>
            <person name="Dewar K."/>
            <person name="Dunn P."/>
            <person name="Etgu P."/>
            <person name="Feldblyum T.V."/>
            <person name="Feng J."/>
            <person name="Fong B."/>
            <person name="Fujii C.Y."/>
            <person name="Gill J.E."/>
            <person name="Goldsmith A.D."/>
            <person name="Haas B."/>
            <person name="Hansen N.F."/>
            <person name="Hughes B."/>
            <person name="Huizar L."/>
            <person name="Hunter J.L."/>
            <person name="Jenkins J."/>
            <person name="Johnson-Hopson C."/>
            <person name="Khan S."/>
            <person name="Khaykin E."/>
            <person name="Kim C.J."/>
            <person name="Koo H.L."/>
            <person name="Kremenetskaia I."/>
            <person name="Kurtz D.B."/>
            <person name="Kwan A."/>
            <person name="Lam B."/>
            <person name="Langin-Hooper S."/>
            <person name="Lee A."/>
            <person name="Lee J.M."/>
            <person name="Lenz C.A."/>
            <person name="Li J.H."/>
            <person name="Li Y."/>
            <person name="Lin X."/>
            <person name="Liu S.X."/>
            <person name="Liu Z.A."/>
            <person name="Luros J.S."/>
            <person name="Maiti R."/>
            <person name="Marziali A."/>
            <person name="Militscher J."/>
            <person name="Miranda M."/>
            <person name="Nguyen M."/>
            <person name="Nierman W.C."/>
            <person name="Osborne B.I."/>
            <person name="Pai G."/>
            <person name="Peterson J."/>
            <person name="Pham P.K."/>
            <person name="Rizzo M."/>
            <person name="Rooney T."/>
            <person name="Rowley D."/>
            <person name="Sakano H."/>
            <person name="Salzberg S.L."/>
            <person name="Schwartz J.R."/>
            <person name="Shinn P."/>
            <person name="Southwick A.M."/>
            <person name="Sun H."/>
            <person name="Tallon L.J."/>
            <person name="Tambunga G."/>
            <person name="Toriumi M.J."/>
            <person name="Town C.D."/>
            <person name="Utterback T."/>
            <person name="Van Aken S."/>
            <person name="Vaysberg M."/>
            <person name="Vysotskaia V.S."/>
            <person name="Walker M."/>
            <person name="Wu D."/>
            <person name="Yu G."/>
            <person name="Fraser C.M."/>
            <person name="Venter J.C."/>
            <person name="Davis R.W."/>
        </authorList>
    </citation>
    <scope>NUCLEOTIDE SEQUENCE [LARGE SCALE GENOMIC DNA]</scope>
    <source>
        <strain>cv. Columbia</strain>
    </source>
</reference>
<dbReference type="Pfam" id="PF10269">
    <property type="entry name" value="Tmemb_185A"/>
    <property type="match status" value="2"/>
</dbReference>
<evidence type="ECO:0000313" key="4">
    <source>
        <dbReference type="EMBL" id="AAF25982.1"/>
    </source>
</evidence>
<evidence type="ECO:0000259" key="3">
    <source>
        <dbReference type="PROSITE" id="PS50089"/>
    </source>
</evidence>
<keyword evidence="1" id="KW-0863">Zinc-finger</keyword>
<name>Q9LPR2_ARATH</name>
<reference evidence="4" key="4">
    <citation type="submission" date="2000-10" db="EMBL/GenBank/DDBJ databases">
        <authorList>
            <person name="Chao Q."/>
            <person name="Brooks S."/>
            <person name="Buehler E."/>
            <person name="Johnson-Hopson C."/>
            <person name="Khan S."/>
            <person name="Kim C."/>
            <person name="Shinn P."/>
            <person name="Altafi H."/>
            <person name="Bei B."/>
            <person name="Chin C."/>
            <person name="Chiou J."/>
            <person name="Choi E."/>
            <person name="Conn L."/>
            <person name="Conway A."/>
            <person name="Gonzalez A."/>
            <person name="Hansen N."/>
            <person name="Howing B."/>
            <person name="Koo T."/>
            <person name="Lam B."/>
            <person name="Lee J."/>
            <person name="Lenz C."/>
            <person name="Li J."/>
            <person name="Liu A."/>
            <person name="Liu J."/>
            <person name="Liu S."/>
            <person name="Mukharsky N."/>
            <person name="Nguyen M."/>
            <person name="Palm C."/>
            <person name="Pham P."/>
            <person name="Sakano H."/>
            <person name="Schwartz J."/>
            <person name="Southwick A."/>
            <person name="Thaveri A."/>
            <person name="Toriumi M."/>
            <person name="Vaysberg M."/>
            <person name="Yu G."/>
            <person name="Davis R."/>
            <person name="Federspiel N."/>
            <person name="Theologis A."/>
            <person name="Ecker J."/>
        </authorList>
    </citation>
    <scope>NUCLEOTIDE SEQUENCE</scope>
</reference>
<dbReference type="EMBL" id="AC013354">
    <property type="protein sequence ID" value="AAF25982.1"/>
    <property type="molecule type" value="Genomic_DNA"/>
</dbReference>
<keyword evidence="1" id="KW-0862">Zinc</keyword>
<dbReference type="InterPro" id="IPR001841">
    <property type="entry name" value="Znf_RING"/>
</dbReference>
<accession>Q9LPR2</accession>
<dbReference type="Gene3D" id="3.30.40.10">
    <property type="entry name" value="Zinc/RING finger domain, C3HC4 (zinc finger)"/>
    <property type="match status" value="1"/>
</dbReference>